<evidence type="ECO:0000313" key="1">
    <source>
        <dbReference type="EMBL" id="KKO07894.1"/>
    </source>
</evidence>
<dbReference type="EMBL" id="LAZR01000011">
    <property type="protein sequence ID" value="KKO07894.1"/>
    <property type="molecule type" value="Genomic_DNA"/>
</dbReference>
<proteinExistence type="predicted"/>
<name>A0A0F9YT11_9ZZZZ</name>
<dbReference type="AlphaFoldDB" id="A0A0F9YT11"/>
<reference evidence="1" key="1">
    <citation type="journal article" date="2015" name="Nature">
        <title>Complex archaea that bridge the gap between prokaryotes and eukaryotes.</title>
        <authorList>
            <person name="Spang A."/>
            <person name="Saw J.H."/>
            <person name="Jorgensen S.L."/>
            <person name="Zaremba-Niedzwiedzka K."/>
            <person name="Martijn J."/>
            <person name="Lind A.E."/>
            <person name="van Eijk R."/>
            <person name="Schleper C."/>
            <person name="Guy L."/>
            <person name="Ettema T.J."/>
        </authorList>
    </citation>
    <scope>NUCLEOTIDE SEQUENCE</scope>
</reference>
<organism evidence="1">
    <name type="scientific">marine sediment metagenome</name>
    <dbReference type="NCBI Taxonomy" id="412755"/>
    <lineage>
        <taxon>unclassified sequences</taxon>
        <taxon>metagenomes</taxon>
        <taxon>ecological metagenomes</taxon>
    </lineage>
</organism>
<gene>
    <name evidence="1" type="ORF">LCGC14_0052360</name>
</gene>
<protein>
    <submittedName>
        <fullName evidence="1">Uncharacterized protein</fullName>
    </submittedName>
</protein>
<comment type="caution">
    <text evidence="1">The sequence shown here is derived from an EMBL/GenBank/DDBJ whole genome shotgun (WGS) entry which is preliminary data.</text>
</comment>
<sequence>MKKILMFAITAIASTTLQAQYSGQVPTNLGGASQNAAAGAVISNFLGPVNEAYQKRREIDLDKFQGSPYTSNTFAPTVLKYNDEVVGSIYYRYNALNEEIEIKKTSSEEEAYQALVKDKEVSLLINSKPLSFKTFVTDKKATINGYLSLIEKGSQYDLYERTLVKFTEGQPAQNSFIAAVPSRFTKFTEYYFQKNDVNRIDQIPQKNNKLIKLVDDSKKEDLKIFLKENNLNIKSKHDLIKVFEYLNS</sequence>
<accession>A0A0F9YT11</accession>